<keyword evidence="2" id="KW-1133">Transmembrane helix</keyword>
<evidence type="ECO:0000313" key="3">
    <source>
        <dbReference type="EMBL" id="UMM40405.1"/>
    </source>
</evidence>
<dbReference type="PANTHER" id="PTHR34851">
    <property type="entry name" value="PROTEIN CBG05235-RELATED"/>
    <property type="match status" value="1"/>
</dbReference>
<protein>
    <submittedName>
        <fullName evidence="3">Uncharacterized protein</fullName>
    </submittedName>
</protein>
<dbReference type="PANTHER" id="PTHR34851:SF3">
    <property type="entry name" value="MARVEL DOMAIN-CONTAINING PROTEIN"/>
    <property type="match status" value="1"/>
</dbReference>
<organism evidence="3 4">
    <name type="scientific">Caenorhabditis briggsae</name>
    <dbReference type="NCBI Taxonomy" id="6238"/>
    <lineage>
        <taxon>Eukaryota</taxon>
        <taxon>Metazoa</taxon>
        <taxon>Ecdysozoa</taxon>
        <taxon>Nematoda</taxon>
        <taxon>Chromadorea</taxon>
        <taxon>Rhabditida</taxon>
        <taxon>Rhabditina</taxon>
        <taxon>Rhabditomorpha</taxon>
        <taxon>Rhabditoidea</taxon>
        <taxon>Rhabditidae</taxon>
        <taxon>Peloderinae</taxon>
        <taxon>Caenorhabditis</taxon>
    </lineage>
</organism>
<gene>
    <name evidence="3" type="ORF">L5515_017052</name>
</gene>
<dbReference type="EMBL" id="CP092625">
    <property type="protein sequence ID" value="UMM40405.1"/>
    <property type="molecule type" value="Genomic_DNA"/>
</dbReference>
<dbReference type="Proteomes" id="UP000829354">
    <property type="component" value="Chromosome X"/>
</dbReference>
<feature type="region of interest" description="Disordered" evidence="1">
    <location>
        <begin position="117"/>
        <end position="174"/>
    </location>
</feature>
<evidence type="ECO:0000256" key="1">
    <source>
        <dbReference type="SAM" id="MobiDB-lite"/>
    </source>
</evidence>
<keyword evidence="4" id="KW-1185">Reference proteome</keyword>
<name>A0AAE9FEJ0_CAEBR</name>
<feature type="region of interest" description="Disordered" evidence="1">
    <location>
        <begin position="1"/>
        <end position="22"/>
    </location>
</feature>
<dbReference type="AlphaFoldDB" id="A0AAE9FEJ0"/>
<reference evidence="3 4" key="1">
    <citation type="submission" date="2022-04" db="EMBL/GenBank/DDBJ databases">
        <title>Chromosome-level reference genomes for two strains of Caenorhabditis briggsae: an improved platform for comparative genomics.</title>
        <authorList>
            <person name="Stevens L."/>
            <person name="Andersen E."/>
        </authorList>
    </citation>
    <scope>NUCLEOTIDE SEQUENCE [LARGE SCALE GENOMIC DNA]</scope>
    <source>
        <strain evidence="3">VX34</strain>
        <tissue evidence="3">Whole-organism</tissue>
    </source>
</reference>
<feature type="transmembrane region" description="Helical" evidence="2">
    <location>
        <begin position="325"/>
        <end position="354"/>
    </location>
</feature>
<sequence>MAAGRPTDDEDKNESRVTYEQQAYSRTAANEYRTCYEQSLHGCQSANMKENNKSIRGKMRKDMHVFVDFDTNQSMKMEISPDDAVVVQMARNARTPPCPTPTPTVPQIPSIRIERSKDENGISEEIVPAPKPSPPPRTVTYGNTLMPTTNRLPRQPRQTSLRSHANGSENGNGVIKTPQRETIVSLGFTEDPIPPSHYCCNTCHIQKACRTVAIFAIIGFIINIVLYFMGISKLGLNGYLEAFLLIFDCISLLTLLCGVSKQRAGMLKPYLFYNAIWNFGMIILFLVFVYHMLRGSSDVSRNILENVKALRANPDEYHFRTRESFTIAILVTTAIMAAMAVVIIINCIFLHVVYRTFQFFAYQEDKRREEMEKKERL</sequence>
<evidence type="ECO:0000313" key="4">
    <source>
        <dbReference type="Proteomes" id="UP000829354"/>
    </source>
</evidence>
<feature type="transmembrane region" description="Helical" evidence="2">
    <location>
        <begin position="212"/>
        <end position="230"/>
    </location>
</feature>
<evidence type="ECO:0000256" key="2">
    <source>
        <dbReference type="SAM" id="Phobius"/>
    </source>
</evidence>
<keyword evidence="2" id="KW-0812">Transmembrane</keyword>
<feature type="transmembrane region" description="Helical" evidence="2">
    <location>
        <begin position="242"/>
        <end position="259"/>
    </location>
</feature>
<feature type="transmembrane region" description="Helical" evidence="2">
    <location>
        <begin position="271"/>
        <end position="293"/>
    </location>
</feature>
<proteinExistence type="predicted"/>
<keyword evidence="2" id="KW-0472">Membrane</keyword>
<accession>A0AAE9FEJ0</accession>
<feature type="compositionally biased region" description="Polar residues" evidence="1">
    <location>
        <begin position="140"/>
        <end position="171"/>
    </location>
</feature>